<dbReference type="FunFam" id="3.20.20.370:FF:000004">
    <property type="entry name" value="Related to Chitin deacetylase"/>
    <property type="match status" value="1"/>
</dbReference>
<evidence type="ECO:0000256" key="20">
    <source>
        <dbReference type="ARBA" id="ARBA00024056"/>
    </source>
</evidence>
<keyword evidence="11" id="KW-0378">Hydrolase</keyword>
<keyword evidence="8" id="KW-0336">GPI-anchor</keyword>
<evidence type="ECO:0000256" key="3">
    <source>
        <dbReference type="ARBA" id="ARBA00004609"/>
    </source>
</evidence>
<keyword evidence="12" id="KW-0146">Chitin degradation</keyword>
<keyword evidence="15" id="KW-0119">Carbohydrate metabolism</keyword>
<dbReference type="PANTHER" id="PTHR10587">
    <property type="entry name" value="GLYCOSYL TRANSFERASE-RELATED"/>
    <property type="match status" value="1"/>
</dbReference>
<dbReference type="GO" id="GO:0098552">
    <property type="term" value="C:side of membrane"/>
    <property type="evidence" value="ECO:0007669"/>
    <property type="project" value="UniProtKB-KW"/>
</dbReference>
<evidence type="ECO:0000256" key="5">
    <source>
        <dbReference type="ARBA" id="ARBA00022475"/>
    </source>
</evidence>
<evidence type="ECO:0000256" key="2">
    <source>
        <dbReference type="ARBA" id="ARBA00004191"/>
    </source>
</evidence>
<evidence type="ECO:0000256" key="1">
    <source>
        <dbReference type="ARBA" id="ARBA00001941"/>
    </source>
</evidence>
<dbReference type="CDD" id="cd10952">
    <property type="entry name" value="CE4_MrCDA_like"/>
    <property type="match status" value="1"/>
</dbReference>
<feature type="compositionally biased region" description="Gly residues" evidence="22">
    <location>
        <begin position="679"/>
        <end position="688"/>
    </location>
</feature>
<keyword evidence="5" id="KW-1003">Cell membrane</keyword>
<evidence type="ECO:0000256" key="11">
    <source>
        <dbReference type="ARBA" id="ARBA00022801"/>
    </source>
</evidence>
<dbReference type="GO" id="GO:0005886">
    <property type="term" value="C:plasma membrane"/>
    <property type="evidence" value="ECO:0007669"/>
    <property type="project" value="UniProtKB-SubCell"/>
</dbReference>
<keyword evidence="17" id="KW-0449">Lipoprotein</keyword>
<evidence type="ECO:0000256" key="4">
    <source>
        <dbReference type="ARBA" id="ARBA00010973"/>
    </source>
</evidence>
<evidence type="ECO:0000256" key="15">
    <source>
        <dbReference type="ARBA" id="ARBA00023277"/>
    </source>
</evidence>
<feature type="region of interest" description="Disordered" evidence="22">
    <location>
        <begin position="675"/>
        <end position="715"/>
    </location>
</feature>
<dbReference type="InterPro" id="IPR050248">
    <property type="entry name" value="Polysacc_deacetylase_ArnD"/>
</dbReference>
<evidence type="ECO:0000256" key="13">
    <source>
        <dbReference type="ARBA" id="ARBA00023136"/>
    </source>
</evidence>
<feature type="compositionally biased region" description="Polar residues" evidence="22">
    <location>
        <begin position="706"/>
        <end position="715"/>
    </location>
</feature>
<keyword evidence="6" id="KW-0134">Cell wall</keyword>
<evidence type="ECO:0000256" key="12">
    <source>
        <dbReference type="ARBA" id="ARBA00023024"/>
    </source>
</evidence>
<evidence type="ECO:0000313" key="26">
    <source>
        <dbReference type="Proteomes" id="UP000014071"/>
    </source>
</evidence>
<comment type="cofactor">
    <cofactor evidence="1">
        <name>Co(2+)</name>
        <dbReference type="ChEBI" id="CHEBI:48828"/>
    </cofactor>
</comment>
<evidence type="ECO:0000256" key="16">
    <source>
        <dbReference type="ARBA" id="ARBA00023285"/>
    </source>
</evidence>
<dbReference type="RefSeq" id="XP_012187099.1">
    <property type="nucleotide sequence ID" value="XM_012331709.1"/>
</dbReference>
<dbReference type="STRING" id="1305764.R9NY48"/>
<dbReference type="eggNOG" id="ENOG502QSK3">
    <property type="taxonomic scope" value="Eukaryota"/>
</dbReference>
<proteinExistence type="inferred from homology"/>
<evidence type="ECO:0000313" key="25">
    <source>
        <dbReference type="EMBL" id="GAC93512.1"/>
    </source>
</evidence>
<keyword evidence="26" id="KW-1185">Reference proteome</keyword>
<dbReference type="PANTHER" id="PTHR10587:SF98">
    <property type="entry name" value="CHITIN DEACETYLASE"/>
    <property type="match status" value="1"/>
</dbReference>
<keyword evidence="10" id="KW-0732">Signal</keyword>
<feature type="compositionally biased region" description="Low complexity" evidence="22">
    <location>
        <begin position="689"/>
        <end position="705"/>
    </location>
</feature>
<dbReference type="AlphaFoldDB" id="R9NY48"/>
<comment type="subcellular location">
    <subcellularLocation>
        <location evidence="3">Cell membrane</location>
        <topology evidence="3">Lipid-anchor</topology>
        <topology evidence="3">GPI-anchor</topology>
    </subcellularLocation>
    <subcellularLocation>
        <location evidence="2">Secreted</location>
        <location evidence="2">Cell wall</location>
    </subcellularLocation>
</comment>
<dbReference type="GO" id="GO:0046872">
    <property type="term" value="F:metal ion binding"/>
    <property type="evidence" value="ECO:0007669"/>
    <property type="project" value="UniProtKB-KW"/>
</dbReference>
<keyword evidence="16" id="KW-0170">Cobalt</keyword>
<evidence type="ECO:0000256" key="6">
    <source>
        <dbReference type="ARBA" id="ARBA00022512"/>
    </source>
</evidence>
<feature type="transmembrane region" description="Helical" evidence="23">
    <location>
        <begin position="46"/>
        <end position="68"/>
    </location>
</feature>
<dbReference type="InterPro" id="IPR011330">
    <property type="entry name" value="Glyco_hydro/deAcase_b/a-brl"/>
</dbReference>
<evidence type="ECO:0000256" key="8">
    <source>
        <dbReference type="ARBA" id="ARBA00022622"/>
    </source>
</evidence>
<keyword evidence="23" id="KW-1133">Transmembrane helix</keyword>
<evidence type="ECO:0000256" key="22">
    <source>
        <dbReference type="SAM" id="MobiDB-lite"/>
    </source>
</evidence>
<dbReference type="GO" id="GO:0009272">
    <property type="term" value="P:fungal-type cell wall biogenesis"/>
    <property type="evidence" value="ECO:0007669"/>
    <property type="project" value="UniProtKB-ARBA"/>
</dbReference>
<evidence type="ECO:0000259" key="24">
    <source>
        <dbReference type="PROSITE" id="PS51677"/>
    </source>
</evidence>
<keyword evidence="9" id="KW-0479">Metal-binding</keyword>
<dbReference type="InterPro" id="IPR002509">
    <property type="entry name" value="NODB_dom"/>
</dbReference>
<keyword evidence="19" id="KW-0624">Polysaccharide degradation</keyword>
<evidence type="ECO:0000256" key="14">
    <source>
        <dbReference type="ARBA" id="ARBA00023180"/>
    </source>
</evidence>
<dbReference type="GO" id="GO:0000272">
    <property type="term" value="P:polysaccharide catabolic process"/>
    <property type="evidence" value="ECO:0007669"/>
    <property type="project" value="UniProtKB-KW"/>
</dbReference>
<evidence type="ECO:0000256" key="10">
    <source>
        <dbReference type="ARBA" id="ARBA00022729"/>
    </source>
</evidence>
<evidence type="ECO:0000256" key="7">
    <source>
        <dbReference type="ARBA" id="ARBA00022525"/>
    </source>
</evidence>
<keyword evidence="18" id="KW-0961">Cell wall biogenesis/degradation</keyword>
<dbReference type="GO" id="GO:0004099">
    <property type="term" value="F:chitin deacetylase activity"/>
    <property type="evidence" value="ECO:0007669"/>
    <property type="project" value="UniProtKB-EC"/>
</dbReference>
<keyword evidence="14" id="KW-0325">Glycoprotein</keyword>
<dbReference type="Gene3D" id="3.20.20.370">
    <property type="entry name" value="Glycoside hydrolase/deacetylase"/>
    <property type="match status" value="1"/>
</dbReference>
<gene>
    <name evidence="25" type="ORF">PHSY_001077</name>
</gene>
<evidence type="ECO:0000256" key="21">
    <source>
        <dbReference type="ARBA" id="ARBA00048494"/>
    </source>
</evidence>
<dbReference type="GO" id="GO:0071555">
    <property type="term" value="P:cell wall organization"/>
    <property type="evidence" value="ECO:0007669"/>
    <property type="project" value="UniProtKB-KW"/>
</dbReference>
<protein>
    <recommendedName>
        <fullName evidence="20">chitin deacetylase</fullName>
        <ecNumber evidence="20">3.5.1.41</ecNumber>
    </recommendedName>
</protein>
<dbReference type="Proteomes" id="UP000014071">
    <property type="component" value="Unassembled WGS sequence"/>
</dbReference>
<dbReference type="EC" id="3.5.1.41" evidence="20"/>
<comment type="similarity">
    <text evidence="4">Belongs to the polysaccharide deacetylase family.</text>
</comment>
<evidence type="ECO:0000256" key="19">
    <source>
        <dbReference type="ARBA" id="ARBA00023326"/>
    </source>
</evidence>
<dbReference type="EMBL" id="DF238776">
    <property type="protein sequence ID" value="GAC93512.1"/>
    <property type="molecule type" value="Genomic_DNA"/>
</dbReference>
<evidence type="ECO:0000256" key="18">
    <source>
        <dbReference type="ARBA" id="ARBA00023316"/>
    </source>
</evidence>
<dbReference type="SUPFAM" id="SSF88713">
    <property type="entry name" value="Glycoside hydrolase/deacetylase"/>
    <property type="match status" value="1"/>
</dbReference>
<evidence type="ECO:0000256" key="23">
    <source>
        <dbReference type="SAM" id="Phobius"/>
    </source>
</evidence>
<organism evidence="25 26">
    <name type="scientific">Pseudozyma hubeiensis (strain SY62)</name>
    <name type="common">Yeast</name>
    <dbReference type="NCBI Taxonomy" id="1305764"/>
    <lineage>
        <taxon>Eukaryota</taxon>
        <taxon>Fungi</taxon>
        <taxon>Dikarya</taxon>
        <taxon>Basidiomycota</taxon>
        <taxon>Ustilaginomycotina</taxon>
        <taxon>Ustilaginomycetes</taxon>
        <taxon>Ustilaginales</taxon>
        <taxon>Ustilaginaceae</taxon>
        <taxon>Pseudozyma</taxon>
    </lineage>
</organism>
<evidence type="ECO:0000256" key="9">
    <source>
        <dbReference type="ARBA" id="ARBA00022723"/>
    </source>
</evidence>
<keyword evidence="23" id="KW-0812">Transmembrane</keyword>
<comment type="catalytic activity">
    <reaction evidence="21">
        <text>[(1-&gt;4)-N-acetyl-beta-D-glucosaminyl](n) + n H2O = chitosan + n acetate</text>
        <dbReference type="Rhea" id="RHEA:10464"/>
        <dbReference type="Rhea" id="RHEA-COMP:9593"/>
        <dbReference type="Rhea" id="RHEA-COMP:9597"/>
        <dbReference type="ChEBI" id="CHEBI:15377"/>
        <dbReference type="ChEBI" id="CHEBI:17029"/>
        <dbReference type="ChEBI" id="CHEBI:30089"/>
        <dbReference type="ChEBI" id="CHEBI:57704"/>
        <dbReference type="EC" id="3.5.1.41"/>
    </reaction>
    <physiologicalReaction direction="left-to-right" evidence="21">
        <dbReference type="Rhea" id="RHEA:10465"/>
    </physiologicalReaction>
</comment>
<name>R9NY48_PSEHS</name>
<dbReference type="Pfam" id="PF01522">
    <property type="entry name" value="Polysacc_deac_1"/>
    <property type="match status" value="1"/>
</dbReference>
<feature type="domain" description="NodB homology" evidence="24">
    <location>
        <begin position="428"/>
        <end position="623"/>
    </location>
</feature>
<sequence length="738" mass="80244">MISHAVARAPSDVDYRSELCIGAEPEQGSSSRTRQTSCRIQSTRSMILLLLPWPAPRIGLMLLTWFLGTKGRLCKRRRTGAGQSCGIGVYVKLSRNRGCGLRQRKRNSLDAELAFLVHHTRSCIGTTAQLDGCSSLASLADRHSAPEIRPRQRFSLLLQLASVKLCLGFASVLSSGSSSRPTACRNLPYRYLRAHHPRRLTTSPASLSFGLRLCSRLTFGIIGGMQNRPSLSPASARRFHFHHHRDSYITMKLSSTAIVAAVSLASSVAANIGRGVPDPKNIQNLYKRHRDSGHYHKLIYKRGSPADSALKPRATTEPEQAAITSAKQECQAYYLPEMAAIQKQFPVPWDNATILPGDTEAMNVWNAIKNSGTIPTDVKPKGKVNGDFTSFTPTYPHSDPDCWWTYNGCDTPKHPNLAADLTQCPEPNTWGLTFDDGPNCTHNAFYDFLQQNKQKATMFYIGSNVLDWPLEAQRGLVDGHHICVHTWSHQYMTAFPDEQVFAELYYTAKAIKDVVGVTPTCWRPPFGDIDDRVRAIAKGLGLESVLWTDDTDDWKILPAGTEPTASIDANYASIIAKETNGPTAGQGNIVLTHEINGHTMDEFMKQYPKIQAVFKHIVPLTACMNQTNPYPEKITYPNFAQYIAGNINATGLPQGSQIKAGDNNYQPSAAISQTATGTQTGGISGATGAGSSSSTGSSGSSSSTTKANQSNEKSAGTSLVVGGSLALVGLLSVVVMLV</sequence>
<dbReference type="GO" id="GO:0006032">
    <property type="term" value="P:chitin catabolic process"/>
    <property type="evidence" value="ECO:0007669"/>
    <property type="project" value="UniProtKB-KW"/>
</dbReference>
<reference evidence="26" key="1">
    <citation type="journal article" date="2013" name="Genome Announc.">
        <title>Draft genome sequence of the basidiomycetous yeast-like fungus Pseudozyma hubeiensis SY62, which produces an abundant amount of the biosurfactant mannosylerythritol lipids.</title>
        <authorList>
            <person name="Konishi M."/>
            <person name="Hatada Y."/>
            <person name="Horiuchi J."/>
        </authorList>
    </citation>
    <scope>NUCLEOTIDE SEQUENCE [LARGE SCALE GENOMIC DNA]</scope>
    <source>
        <strain evidence="26">SY62</strain>
    </source>
</reference>
<feature type="transmembrane region" description="Helical" evidence="23">
    <location>
        <begin position="715"/>
        <end position="737"/>
    </location>
</feature>
<evidence type="ECO:0000256" key="17">
    <source>
        <dbReference type="ARBA" id="ARBA00023288"/>
    </source>
</evidence>
<dbReference type="PROSITE" id="PS51677">
    <property type="entry name" value="NODB"/>
    <property type="match status" value="1"/>
</dbReference>
<dbReference type="HOGENOM" id="CLU_376034_0_0_1"/>
<dbReference type="OrthoDB" id="407355at2759"/>
<dbReference type="GeneID" id="24106378"/>
<keyword evidence="7" id="KW-0964">Secreted</keyword>
<accession>R9NY48</accession>
<keyword evidence="13 23" id="KW-0472">Membrane</keyword>